<accession>A0A8C6SFY6</accession>
<keyword evidence="2 3" id="KW-0175">Coiled coil</keyword>
<dbReference type="FunFam" id="1.10.533.10:FF:000003">
    <property type="entry name" value="Caspase recruitment domain family, member 11"/>
    <property type="match status" value="1"/>
</dbReference>
<evidence type="ECO:0000256" key="2">
    <source>
        <dbReference type="ARBA" id="ARBA00023054"/>
    </source>
</evidence>
<dbReference type="InterPro" id="IPR011029">
    <property type="entry name" value="DEATH-like_dom_sf"/>
</dbReference>
<sequence length="312" mass="36752">WTALCKQDLTNNDYQEELWELINDNRHRISLDVRPCIVIPYLRQARVLTEMDEDEILSCHSLTNRSMRTSYMIDLLRTQGRNGAVALLDGLMIHYPTLYTQVTGRKPSTEPSRFSGLIKYSELTEYLVRAVTGMQKELQEARSEAGRKSARCTSLETELSQIMEHEEKSRYLQTENERMQRQIRTLQREITKMKDEKCDFYVRYTAAIEEKSAVNMRLHDLTLQVGFPETLISSYYTYINNVLLHQARNDILAQDLAEAIGSQAELAEQLQSYREENEQLHRDKQLVRLETCPNDKRLRFLSNYSLYYLYMY</sequence>
<evidence type="ECO:0000256" key="1">
    <source>
        <dbReference type="ARBA" id="ARBA00022553"/>
    </source>
</evidence>
<reference evidence="5" key="2">
    <citation type="submission" date="2025-09" db="UniProtKB">
        <authorList>
            <consortium name="Ensembl"/>
        </authorList>
    </citation>
    <scope>IDENTIFICATION</scope>
</reference>
<dbReference type="PROSITE" id="PS50209">
    <property type="entry name" value="CARD"/>
    <property type="match status" value="1"/>
</dbReference>
<reference evidence="5" key="1">
    <citation type="submission" date="2025-08" db="UniProtKB">
        <authorList>
            <consortium name="Ensembl"/>
        </authorList>
    </citation>
    <scope>IDENTIFICATION</scope>
</reference>
<dbReference type="Ensembl" id="ENSNMLT00000006529.1">
    <property type="protein sequence ID" value="ENSNMLP00000005683.1"/>
    <property type="gene ID" value="ENSNMLG00000003912.1"/>
</dbReference>
<evidence type="ECO:0000256" key="3">
    <source>
        <dbReference type="SAM" id="Coils"/>
    </source>
</evidence>
<feature type="domain" description="CARD" evidence="4">
    <location>
        <begin position="14"/>
        <end position="106"/>
    </location>
</feature>
<name>A0A8C6SFY6_9GOBI</name>
<feature type="coiled-coil region" evidence="3">
    <location>
        <begin position="162"/>
        <end position="196"/>
    </location>
</feature>
<dbReference type="SUPFAM" id="SSF47986">
    <property type="entry name" value="DEATH domain"/>
    <property type="match status" value="1"/>
</dbReference>
<evidence type="ECO:0000313" key="6">
    <source>
        <dbReference type="Proteomes" id="UP000694523"/>
    </source>
</evidence>
<dbReference type="Proteomes" id="UP000694523">
    <property type="component" value="Unplaced"/>
</dbReference>
<keyword evidence="6" id="KW-1185">Reference proteome</keyword>
<organism evidence="5 6">
    <name type="scientific">Neogobius melanostomus</name>
    <name type="common">round goby</name>
    <dbReference type="NCBI Taxonomy" id="47308"/>
    <lineage>
        <taxon>Eukaryota</taxon>
        <taxon>Metazoa</taxon>
        <taxon>Chordata</taxon>
        <taxon>Craniata</taxon>
        <taxon>Vertebrata</taxon>
        <taxon>Euteleostomi</taxon>
        <taxon>Actinopterygii</taxon>
        <taxon>Neopterygii</taxon>
        <taxon>Teleostei</taxon>
        <taxon>Neoteleostei</taxon>
        <taxon>Acanthomorphata</taxon>
        <taxon>Gobiaria</taxon>
        <taxon>Gobiiformes</taxon>
        <taxon>Gobioidei</taxon>
        <taxon>Gobiidae</taxon>
        <taxon>Benthophilinae</taxon>
        <taxon>Neogobiini</taxon>
        <taxon>Neogobius</taxon>
    </lineage>
</organism>
<evidence type="ECO:0000259" key="4">
    <source>
        <dbReference type="PROSITE" id="PS50209"/>
    </source>
</evidence>
<protein>
    <submittedName>
        <fullName evidence="5">Caspase recruitment domain family, member 14</fullName>
    </submittedName>
</protein>
<feature type="coiled-coil region" evidence="3">
    <location>
        <begin position="256"/>
        <end position="290"/>
    </location>
</feature>
<proteinExistence type="predicted"/>
<dbReference type="Gene3D" id="1.10.533.10">
    <property type="entry name" value="Death Domain, Fas"/>
    <property type="match status" value="1"/>
</dbReference>
<evidence type="ECO:0000313" key="5">
    <source>
        <dbReference type="Ensembl" id="ENSNMLP00000005683.1"/>
    </source>
</evidence>
<dbReference type="AlphaFoldDB" id="A0A8C6SFY6"/>
<dbReference type="GO" id="GO:0042981">
    <property type="term" value="P:regulation of apoptotic process"/>
    <property type="evidence" value="ECO:0007669"/>
    <property type="project" value="InterPro"/>
</dbReference>
<dbReference type="Pfam" id="PF00619">
    <property type="entry name" value="CARD"/>
    <property type="match status" value="1"/>
</dbReference>
<keyword evidence="1" id="KW-0597">Phosphoprotein</keyword>
<dbReference type="InterPro" id="IPR001315">
    <property type="entry name" value="CARD"/>
</dbReference>